<evidence type="ECO:0000313" key="7">
    <source>
        <dbReference type="EMBL" id="KDE98727.1"/>
    </source>
</evidence>
<evidence type="ECO:0000256" key="2">
    <source>
        <dbReference type="ARBA" id="ARBA00023002"/>
    </source>
</evidence>
<dbReference type="Gene3D" id="1.10.1040.10">
    <property type="entry name" value="N-(1-d-carboxylethyl)-l-norvaline Dehydrogenase, domain 2"/>
    <property type="match status" value="1"/>
</dbReference>
<keyword evidence="2" id="KW-0560">Oxidoreductase</keyword>
<dbReference type="PIRSF" id="PIRSF000103">
    <property type="entry name" value="HIBADH"/>
    <property type="match status" value="1"/>
</dbReference>
<organism evidence="7 8">
    <name type="scientific">Mycolicibacterium aromaticivorans JS19b1 = JCM 16368</name>
    <dbReference type="NCBI Taxonomy" id="1440774"/>
    <lineage>
        <taxon>Bacteria</taxon>
        <taxon>Bacillati</taxon>
        <taxon>Actinomycetota</taxon>
        <taxon>Actinomycetes</taxon>
        <taxon>Mycobacteriales</taxon>
        <taxon>Mycobacteriaceae</taxon>
        <taxon>Mycolicibacterium</taxon>
    </lineage>
</organism>
<dbReference type="GO" id="GO:0016491">
    <property type="term" value="F:oxidoreductase activity"/>
    <property type="evidence" value="ECO:0007669"/>
    <property type="project" value="UniProtKB-KW"/>
</dbReference>
<dbReference type="InterPro" id="IPR006115">
    <property type="entry name" value="6PGDH_NADP-bd"/>
</dbReference>
<protein>
    <recommendedName>
        <fullName evidence="9">6-phosphogluconate dehydrogenase</fullName>
    </recommendedName>
</protein>
<evidence type="ECO:0000256" key="3">
    <source>
        <dbReference type="ARBA" id="ARBA00023027"/>
    </source>
</evidence>
<accession>A0A064CIX3</accession>
<proteinExistence type="inferred from homology"/>
<dbReference type="STRING" id="1440774.Y900_007150"/>
<dbReference type="InterPro" id="IPR008927">
    <property type="entry name" value="6-PGluconate_DH-like_C_sf"/>
</dbReference>
<evidence type="ECO:0000313" key="8">
    <source>
        <dbReference type="Proteomes" id="UP000022835"/>
    </source>
</evidence>
<dbReference type="PANTHER" id="PTHR43060:SF15">
    <property type="entry name" value="3-HYDROXYISOBUTYRATE DEHYDROGENASE-LIKE 1, MITOCHONDRIAL-RELATED"/>
    <property type="match status" value="1"/>
</dbReference>
<keyword evidence="3" id="KW-0520">NAD</keyword>
<dbReference type="Pfam" id="PF14833">
    <property type="entry name" value="NAD_binding_11"/>
    <property type="match status" value="1"/>
</dbReference>
<dbReference type="AlphaFoldDB" id="A0A064CIX3"/>
<dbReference type="InterPro" id="IPR013328">
    <property type="entry name" value="6PGD_dom2"/>
</dbReference>
<dbReference type="GO" id="GO:0050661">
    <property type="term" value="F:NADP binding"/>
    <property type="evidence" value="ECO:0007669"/>
    <property type="project" value="InterPro"/>
</dbReference>
<dbReference type="GO" id="GO:0051287">
    <property type="term" value="F:NAD binding"/>
    <property type="evidence" value="ECO:0007669"/>
    <property type="project" value="InterPro"/>
</dbReference>
<evidence type="ECO:0000256" key="4">
    <source>
        <dbReference type="PIRSR" id="PIRSR000103-1"/>
    </source>
</evidence>
<feature type="domain" description="3-hydroxyisobutyrate dehydrogenase-like NAD-binding" evidence="6">
    <location>
        <begin position="166"/>
        <end position="243"/>
    </location>
</feature>
<comment type="similarity">
    <text evidence="1">Belongs to the HIBADH-related family.</text>
</comment>
<dbReference type="EMBL" id="JALN02000001">
    <property type="protein sequence ID" value="KDE98727.1"/>
    <property type="molecule type" value="Genomic_DNA"/>
</dbReference>
<reference evidence="7" key="1">
    <citation type="submission" date="2014-05" db="EMBL/GenBank/DDBJ databases">
        <title>Genome sequence of Mycobacterium aromaticivorans strain JS19b1T (= DSM 45407T).</title>
        <authorList>
            <person name="Kwak Y."/>
            <person name="Park G.-S."/>
            <person name="Li Q.X."/>
            <person name="Lee S.-E."/>
            <person name="Shin J.-H."/>
        </authorList>
    </citation>
    <scope>NUCLEOTIDE SEQUENCE [LARGE SCALE GENOMIC DNA]</scope>
    <source>
        <strain evidence="7">JS19b1</strain>
    </source>
</reference>
<evidence type="ECO:0000259" key="6">
    <source>
        <dbReference type="Pfam" id="PF14833"/>
    </source>
</evidence>
<dbReference type="InterPro" id="IPR036291">
    <property type="entry name" value="NAD(P)-bd_dom_sf"/>
</dbReference>
<dbReference type="SUPFAM" id="SSF48179">
    <property type="entry name" value="6-phosphogluconate dehydrogenase C-terminal domain-like"/>
    <property type="match status" value="1"/>
</dbReference>
<evidence type="ECO:0008006" key="9">
    <source>
        <dbReference type="Google" id="ProtNLM"/>
    </source>
</evidence>
<evidence type="ECO:0000256" key="1">
    <source>
        <dbReference type="ARBA" id="ARBA00009080"/>
    </source>
</evidence>
<dbReference type="Gene3D" id="3.40.50.720">
    <property type="entry name" value="NAD(P)-binding Rossmann-like Domain"/>
    <property type="match status" value="1"/>
</dbReference>
<dbReference type="RefSeq" id="WP_036340572.1">
    <property type="nucleotide sequence ID" value="NZ_JALN02000001.1"/>
</dbReference>
<comment type="caution">
    <text evidence="7">The sequence shown here is derived from an EMBL/GenBank/DDBJ whole genome shotgun (WGS) entry which is preliminary data.</text>
</comment>
<dbReference type="SUPFAM" id="SSF51735">
    <property type="entry name" value="NAD(P)-binding Rossmann-fold domains"/>
    <property type="match status" value="1"/>
</dbReference>
<evidence type="ECO:0000259" key="5">
    <source>
        <dbReference type="Pfam" id="PF03446"/>
    </source>
</evidence>
<dbReference type="InterPro" id="IPR029154">
    <property type="entry name" value="HIBADH-like_NADP-bd"/>
</dbReference>
<gene>
    <name evidence="7" type="ORF">Y900_007150</name>
</gene>
<feature type="domain" description="6-phosphogluconate dehydrogenase NADP-binding" evidence="5">
    <location>
        <begin position="8"/>
        <end position="163"/>
    </location>
</feature>
<dbReference type="InterPro" id="IPR015815">
    <property type="entry name" value="HIBADH-related"/>
</dbReference>
<dbReference type="PANTHER" id="PTHR43060">
    <property type="entry name" value="3-HYDROXYISOBUTYRATE DEHYDROGENASE-LIKE 1, MITOCHONDRIAL-RELATED"/>
    <property type="match status" value="1"/>
</dbReference>
<name>A0A064CIX3_9MYCO</name>
<dbReference type="Pfam" id="PF03446">
    <property type="entry name" value="NAD_binding_2"/>
    <property type="match status" value="1"/>
</dbReference>
<feature type="active site" evidence="4">
    <location>
        <position position="172"/>
    </location>
</feature>
<dbReference type="eggNOG" id="COG2084">
    <property type="taxonomic scope" value="Bacteria"/>
</dbReference>
<sequence length="287" mass="29863">MAHHDPAVRFIGLGDLGLPMAEAIAEAGYSLHAWVRPPDSLDVLSHVAHTGHQDLADMAAACDIVGLCVSTDDDVRELVTALAPHMRPGAVIVNHGTGTPAVARELGAYCKEQRLHFLDAPVTGARGGAQTRSLTTFVGGPAEAVQLCEPVFDSFSAHVLHLGPHGMGQLTKLVNNTLLMMNRANVADVIDLLSAGGIDPIPVVEAVKLGSGSSTALQMLPTRSGKDLNEADMTAIIAHLTDVELMDADLFATSMADLAVDAASATARAVSGTRRLGVVISALNPRP</sequence>
<keyword evidence="8" id="KW-1185">Reference proteome</keyword>
<dbReference type="Proteomes" id="UP000022835">
    <property type="component" value="Unassembled WGS sequence"/>
</dbReference>